<evidence type="ECO:0000256" key="1">
    <source>
        <dbReference type="SAM" id="Phobius"/>
    </source>
</evidence>
<sequence>MSANFEIRLENSITQIKISCYFGFELLLMIAISRAVPPLVHTFLLTSYRVCVKSDHTFANLNSFWDTANYGAISLATFVILNFTFASFRVLHFCLYLVCAFVSAMDTTWPCKEMDECITSSRQW</sequence>
<protein>
    <submittedName>
        <fullName evidence="2">Uncharacterized protein</fullName>
    </submittedName>
</protein>
<name>A0A1B0APZ7_9MUSC</name>
<organism evidence="2 3">
    <name type="scientific">Glossina palpalis gambiensis</name>
    <dbReference type="NCBI Taxonomy" id="67801"/>
    <lineage>
        <taxon>Eukaryota</taxon>
        <taxon>Metazoa</taxon>
        <taxon>Ecdysozoa</taxon>
        <taxon>Arthropoda</taxon>
        <taxon>Hexapoda</taxon>
        <taxon>Insecta</taxon>
        <taxon>Pterygota</taxon>
        <taxon>Neoptera</taxon>
        <taxon>Endopterygota</taxon>
        <taxon>Diptera</taxon>
        <taxon>Brachycera</taxon>
        <taxon>Muscomorpha</taxon>
        <taxon>Hippoboscoidea</taxon>
        <taxon>Glossinidae</taxon>
        <taxon>Glossina</taxon>
    </lineage>
</organism>
<reference evidence="3" key="1">
    <citation type="submission" date="2015-01" db="EMBL/GenBank/DDBJ databases">
        <authorList>
            <person name="Aksoy S."/>
            <person name="Warren W."/>
            <person name="Wilson R.K."/>
        </authorList>
    </citation>
    <scope>NUCLEOTIDE SEQUENCE [LARGE SCALE GENOMIC DNA]</scope>
    <source>
        <strain evidence="3">IAEA</strain>
    </source>
</reference>
<evidence type="ECO:0000313" key="2">
    <source>
        <dbReference type="EnsemblMetazoa" id="GPPI004363-PA"/>
    </source>
</evidence>
<proteinExistence type="predicted"/>
<keyword evidence="1" id="KW-0472">Membrane</keyword>
<dbReference type="EnsemblMetazoa" id="GPPI004363-RA">
    <property type="protein sequence ID" value="GPPI004363-PA"/>
    <property type="gene ID" value="GPPI004363"/>
</dbReference>
<dbReference type="AlphaFoldDB" id="A0A1B0APZ7"/>
<keyword evidence="1" id="KW-0812">Transmembrane</keyword>
<keyword evidence="3" id="KW-1185">Reference proteome</keyword>
<feature type="transmembrane region" description="Helical" evidence="1">
    <location>
        <begin position="64"/>
        <end position="83"/>
    </location>
</feature>
<feature type="transmembrane region" description="Helical" evidence="1">
    <location>
        <begin position="90"/>
        <end position="109"/>
    </location>
</feature>
<dbReference type="Proteomes" id="UP000092460">
    <property type="component" value="Unassembled WGS sequence"/>
</dbReference>
<keyword evidence="1" id="KW-1133">Transmembrane helix</keyword>
<evidence type="ECO:0000313" key="3">
    <source>
        <dbReference type="Proteomes" id="UP000092460"/>
    </source>
</evidence>
<reference evidence="2" key="2">
    <citation type="submission" date="2020-05" db="UniProtKB">
        <authorList>
            <consortium name="EnsemblMetazoa"/>
        </authorList>
    </citation>
    <scope>IDENTIFICATION</scope>
    <source>
        <strain evidence="2">IAEA</strain>
    </source>
</reference>
<dbReference type="EMBL" id="JXJN01001626">
    <property type="status" value="NOT_ANNOTATED_CDS"/>
    <property type="molecule type" value="Genomic_DNA"/>
</dbReference>
<accession>A0A1B0APZ7</accession>
<dbReference type="VEuPathDB" id="VectorBase:GPPI004363"/>
<feature type="transmembrane region" description="Helical" evidence="1">
    <location>
        <begin position="21"/>
        <end position="44"/>
    </location>
</feature>